<evidence type="ECO:0000256" key="1">
    <source>
        <dbReference type="SAM" id="Coils"/>
    </source>
</evidence>
<proteinExistence type="predicted"/>
<evidence type="ECO:0000313" key="3">
    <source>
        <dbReference type="EMBL" id="CAA9422805.1"/>
    </source>
</evidence>
<dbReference type="AlphaFoldDB" id="A0A6J4PSK2"/>
<gene>
    <name evidence="3" type="ORF">AVDCRST_MAG55-2106</name>
</gene>
<feature type="region of interest" description="Disordered" evidence="2">
    <location>
        <begin position="162"/>
        <end position="222"/>
    </location>
</feature>
<keyword evidence="1" id="KW-0175">Coiled coil</keyword>
<feature type="compositionally biased region" description="Polar residues" evidence="2">
    <location>
        <begin position="26"/>
        <end position="35"/>
    </location>
</feature>
<name>A0A6J4PSK2_9ACTN</name>
<feature type="region of interest" description="Disordered" evidence="2">
    <location>
        <begin position="1"/>
        <end position="44"/>
    </location>
</feature>
<sequence>MSEEQTNRQSFFSRMFKEQEGDDGTSIYSRQETGVGNSGEASPHSRAFTVERAAEVIKNLPPEVPRPAAVRIVRQTLEAAGIDINELDSSTRAREARLESEIDLSENRIRKLKDDTEDVIRNLEDQIRKAHEARNFGVAEQERKIDAAEADLEDIDMVRGFFGLPQQSEPKGEPDQPPEDTTAGDETQVIGGVGEDDTQVLRRPGPLADSEEYWDTRDERGQ</sequence>
<accession>A0A6J4PSK2</accession>
<organism evidence="3">
    <name type="scientific">uncultured Rubrobacteraceae bacterium</name>
    <dbReference type="NCBI Taxonomy" id="349277"/>
    <lineage>
        <taxon>Bacteria</taxon>
        <taxon>Bacillati</taxon>
        <taxon>Actinomycetota</taxon>
        <taxon>Rubrobacteria</taxon>
        <taxon>Rubrobacterales</taxon>
        <taxon>Rubrobacteraceae</taxon>
        <taxon>environmental samples</taxon>
    </lineage>
</organism>
<protein>
    <submittedName>
        <fullName evidence="3">Uncharacterized protein</fullName>
    </submittedName>
</protein>
<dbReference type="EMBL" id="CADCUZ010000099">
    <property type="protein sequence ID" value="CAA9422805.1"/>
    <property type="molecule type" value="Genomic_DNA"/>
</dbReference>
<evidence type="ECO:0000256" key="2">
    <source>
        <dbReference type="SAM" id="MobiDB-lite"/>
    </source>
</evidence>
<feature type="coiled-coil region" evidence="1">
    <location>
        <begin position="95"/>
        <end position="158"/>
    </location>
</feature>
<reference evidence="3" key="1">
    <citation type="submission" date="2020-02" db="EMBL/GenBank/DDBJ databases">
        <authorList>
            <person name="Meier V. D."/>
        </authorList>
    </citation>
    <scope>NUCLEOTIDE SEQUENCE</scope>
    <source>
        <strain evidence="3">AVDCRST_MAG55</strain>
    </source>
</reference>